<organism evidence="3">
    <name type="scientific">Amphimedon queenslandica</name>
    <name type="common">Sponge</name>
    <dbReference type="NCBI Taxonomy" id="400682"/>
    <lineage>
        <taxon>Eukaryota</taxon>
        <taxon>Metazoa</taxon>
        <taxon>Porifera</taxon>
        <taxon>Demospongiae</taxon>
        <taxon>Heteroscleromorpha</taxon>
        <taxon>Haplosclerida</taxon>
        <taxon>Niphatidae</taxon>
        <taxon>Amphimedon</taxon>
    </lineage>
</organism>
<dbReference type="OMA" id="RGLPHCM"/>
<feature type="compositionally biased region" description="Basic and acidic residues" evidence="1">
    <location>
        <begin position="1"/>
        <end position="13"/>
    </location>
</feature>
<feature type="region of interest" description="Disordered" evidence="1">
    <location>
        <begin position="1"/>
        <end position="22"/>
    </location>
</feature>
<dbReference type="EnsemblMetazoa" id="XM_011410786.2">
    <property type="protein sequence ID" value="XP_011409088.1"/>
    <property type="gene ID" value="LOC105315997"/>
</dbReference>
<reference evidence="4" key="1">
    <citation type="journal article" date="2010" name="Nature">
        <title>The Amphimedon queenslandica genome and the evolution of animal complexity.</title>
        <authorList>
            <person name="Srivastava M."/>
            <person name="Simakov O."/>
            <person name="Chapman J."/>
            <person name="Fahey B."/>
            <person name="Gauthier M.E."/>
            <person name="Mitros T."/>
            <person name="Richards G.S."/>
            <person name="Conaco C."/>
            <person name="Dacre M."/>
            <person name="Hellsten U."/>
            <person name="Larroux C."/>
            <person name="Putnam N.H."/>
            <person name="Stanke M."/>
            <person name="Adamska M."/>
            <person name="Darling A."/>
            <person name="Degnan S.M."/>
            <person name="Oakley T.H."/>
            <person name="Plachetzki D.C."/>
            <person name="Zhai Y."/>
            <person name="Adamski M."/>
            <person name="Calcino A."/>
            <person name="Cummins S.F."/>
            <person name="Goodstein D.M."/>
            <person name="Harris C."/>
            <person name="Jackson D.J."/>
            <person name="Leys S.P."/>
            <person name="Shu S."/>
            <person name="Woodcroft B.J."/>
            <person name="Vervoort M."/>
            <person name="Kosik K.S."/>
            <person name="Manning G."/>
            <person name="Degnan B.M."/>
            <person name="Rokhsar D.S."/>
        </authorList>
    </citation>
    <scope>NUCLEOTIDE SEQUENCE [LARGE SCALE GENOMIC DNA]</scope>
</reference>
<name>A0A1X7VRE8_AMPQE</name>
<sequence>MAKRDRWSSEKLPIKTKKQKISKEAPLPVDSFSPEPNLDCLPDTLTLYIMGKLDIVSLVRLARTCKRFYHLHREECLWTNVDMTTLPQIDVRKMKKIIENYVSPKLQIISIQSNFRLNRAKKPKIDGNVLDFLFKRCPSIKYLRLLNCDLSEVLKTSLSEAEPNKESSMELLNCSSLERVSLLNCNTPLLWLSGASWPILRHLSLAHSVMTSHLDVQSIFETKDWQGTLKSLDLTGCYRIKSFGDIKVDLSIEILNLSETNITDSLFESLPRFPCLRELYLRKCSGITNSGILKIPLLSLDLQIVDFTGNDKLSLLTVEQLRNDMPDTEFKY</sequence>
<evidence type="ECO:0000256" key="1">
    <source>
        <dbReference type="SAM" id="MobiDB-lite"/>
    </source>
</evidence>
<evidence type="ECO:0000313" key="4">
    <source>
        <dbReference type="Proteomes" id="UP000007879"/>
    </source>
</evidence>
<feature type="domain" description="F-box" evidence="2">
    <location>
        <begin position="35"/>
        <end position="81"/>
    </location>
</feature>
<dbReference type="PROSITE" id="PS50181">
    <property type="entry name" value="FBOX"/>
    <property type="match status" value="1"/>
</dbReference>
<dbReference type="SUPFAM" id="SSF81383">
    <property type="entry name" value="F-box domain"/>
    <property type="match status" value="1"/>
</dbReference>
<dbReference type="InterPro" id="IPR036047">
    <property type="entry name" value="F-box-like_dom_sf"/>
</dbReference>
<dbReference type="KEGG" id="aqu:105315997"/>
<dbReference type="InterPro" id="IPR001810">
    <property type="entry name" value="F-box_dom"/>
</dbReference>
<dbReference type="OrthoDB" id="3219396at2759"/>
<dbReference type="Pfam" id="PF12937">
    <property type="entry name" value="F-box-like"/>
    <property type="match status" value="1"/>
</dbReference>
<proteinExistence type="predicted"/>
<dbReference type="AlphaFoldDB" id="A0A1X7VRE8"/>
<evidence type="ECO:0000313" key="3">
    <source>
        <dbReference type="EnsemblMetazoa" id="Aqu2.1.41998_001"/>
    </source>
</evidence>
<dbReference type="STRING" id="400682.A0A1X7VRE8"/>
<reference evidence="3" key="2">
    <citation type="submission" date="2017-05" db="UniProtKB">
        <authorList>
            <consortium name="EnsemblMetazoa"/>
        </authorList>
    </citation>
    <scope>IDENTIFICATION</scope>
</reference>
<accession>A0A1X7VRE8</accession>
<evidence type="ECO:0000259" key="2">
    <source>
        <dbReference type="PROSITE" id="PS50181"/>
    </source>
</evidence>
<dbReference type="eggNOG" id="KOG1947">
    <property type="taxonomic scope" value="Eukaryota"/>
</dbReference>
<protein>
    <recommendedName>
        <fullName evidence="2">F-box domain-containing protein</fullName>
    </recommendedName>
</protein>
<dbReference type="SUPFAM" id="SSF52047">
    <property type="entry name" value="RNI-like"/>
    <property type="match status" value="1"/>
</dbReference>
<dbReference type="EnsemblMetazoa" id="Aqu2.1.41998_001">
    <property type="protein sequence ID" value="Aqu2.1.41998_001"/>
    <property type="gene ID" value="Aqu2.1.41998"/>
</dbReference>
<dbReference type="InterPro" id="IPR032675">
    <property type="entry name" value="LRR_dom_sf"/>
</dbReference>
<gene>
    <name evidence="3" type="primary">105315997</name>
</gene>
<dbReference type="InParanoid" id="A0A1X7VRE8"/>
<dbReference type="Proteomes" id="UP000007879">
    <property type="component" value="Unassembled WGS sequence"/>
</dbReference>
<keyword evidence="4" id="KW-1185">Reference proteome</keyword>
<dbReference type="Gene3D" id="3.80.10.10">
    <property type="entry name" value="Ribonuclease Inhibitor"/>
    <property type="match status" value="1"/>
</dbReference>
<dbReference type="SMART" id="SM00256">
    <property type="entry name" value="FBOX"/>
    <property type="match status" value="1"/>
</dbReference>